<dbReference type="PANTHER" id="PTHR11085:SF4">
    <property type="entry name" value="NAD-DEPENDENT PROTEIN DEACYLASE"/>
    <property type="match status" value="1"/>
</dbReference>
<dbReference type="OrthoDB" id="9800582at2"/>
<dbReference type="InterPro" id="IPR003000">
    <property type="entry name" value="Sirtuin"/>
</dbReference>
<dbReference type="InterPro" id="IPR026591">
    <property type="entry name" value="Sirtuin_cat_small_dom_sf"/>
</dbReference>
<dbReference type="InterPro" id="IPR050134">
    <property type="entry name" value="NAD-dep_sirtuin_deacylases"/>
</dbReference>
<dbReference type="PROSITE" id="PS50305">
    <property type="entry name" value="SIRTUIN"/>
    <property type="match status" value="1"/>
</dbReference>
<comment type="caution">
    <text evidence="1">Lacks conserved residue(s) required for the propagation of feature annotation.</text>
</comment>
<dbReference type="Proteomes" id="UP000078582">
    <property type="component" value="Chromosome"/>
</dbReference>
<dbReference type="AlphaFoldDB" id="A0A192H225"/>
<name>A0A192H225_9LACO</name>
<evidence type="ECO:0000313" key="3">
    <source>
        <dbReference type="Proteomes" id="UP000078582"/>
    </source>
</evidence>
<dbReference type="EMBL" id="CP014873">
    <property type="protein sequence ID" value="ANK62287.1"/>
    <property type="molecule type" value="Genomic_DNA"/>
</dbReference>
<dbReference type="SUPFAM" id="SSF52467">
    <property type="entry name" value="DHS-like NAD/FAD-binding domain"/>
    <property type="match status" value="1"/>
</dbReference>
<dbReference type="STRING" id="375175.AYR53_05550"/>
<dbReference type="RefSeq" id="WP_068225593.1">
    <property type="nucleotide sequence ID" value="NZ_CP014623.1"/>
</dbReference>
<keyword evidence="3" id="KW-1185">Reference proteome</keyword>
<dbReference type="InterPro" id="IPR026590">
    <property type="entry name" value="Ssirtuin_cat_dom"/>
</dbReference>
<reference evidence="2 3" key="1">
    <citation type="submission" date="2016-03" db="EMBL/GenBank/DDBJ databases">
        <title>Pediococcus and Lactobacillus from brewery environment - whole genome sequencing and assembly.</title>
        <authorList>
            <person name="Behr J."/>
            <person name="Geissler A.J."/>
            <person name="Vogel R.F."/>
        </authorList>
    </citation>
    <scope>NUCLEOTIDE SEQUENCE [LARGE SCALE GENOMIC DNA]</scope>
    <source>
        <strain evidence="2 3">TMW 1.1989</strain>
    </source>
</reference>
<dbReference type="GeneID" id="42981712"/>
<proteinExistence type="predicted"/>
<dbReference type="NCBIfam" id="NF001752">
    <property type="entry name" value="PRK00481.1-1"/>
    <property type="match status" value="1"/>
</dbReference>
<organism evidence="2 3">
    <name type="scientific">Loigolactobacillus backii</name>
    <dbReference type="NCBI Taxonomy" id="375175"/>
    <lineage>
        <taxon>Bacteria</taxon>
        <taxon>Bacillati</taxon>
        <taxon>Bacillota</taxon>
        <taxon>Bacilli</taxon>
        <taxon>Lactobacillales</taxon>
        <taxon>Lactobacillaceae</taxon>
        <taxon>Loigolactobacillus</taxon>
    </lineage>
</organism>
<gene>
    <name evidence="2" type="ORF">AYR53_05550</name>
</gene>
<dbReference type="GO" id="GO:0070403">
    <property type="term" value="F:NAD+ binding"/>
    <property type="evidence" value="ECO:0007669"/>
    <property type="project" value="InterPro"/>
</dbReference>
<evidence type="ECO:0000313" key="2">
    <source>
        <dbReference type="EMBL" id="ANK62287.1"/>
    </source>
</evidence>
<accession>A0A192H225</accession>
<dbReference type="InterPro" id="IPR029035">
    <property type="entry name" value="DHS-like_NAD/FAD-binding_dom"/>
</dbReference>
<sequence length="228" mass="25325">MFDLKQAITKAHYVTFLTGAGVSVPSGIPDYRSKNGLYANQQNPEYLLSHDNLVDHPADFYKFVKDNMYYPAAKPNIIHEKMAAISNAKGMIVTQNVDGLHTAAGAEHVVEFHGNLYQVDCQRCHQTVPYQEYLQDYHHKSDGGILRPKIVLYGEGLNEQAVSTAIDAVAKADLIIICGTSFRVAPFSMLTNYARPNAEIVAVNEEKLDLPFKFTMVQANATDVFAKL</sequence>
<dbReference type="KEGG" id="lbt:AYR52_08450"/>
<protein>
    <submittedName>
        <fullName evidence="2">NAD-dependent protein deacylase</fullName>
    </submittedName>
</protein>
<dbReference type="Gene3D" id="3.30.1600.10">
    <property type="entry name" value="SIR2/SIRT2 'Small Domain"/>
    <property type="match status" value="1"/>
</dbReference>
<dbReference type="Gene3D" id="3.40.50.1220">
    <property type="entry name" value="TPP-binding domain"/>
    <property type="match status" value="1"/>
</dbReference>
<evidence type="ECO:0000256" key="1">
    <source>
        <dbReference type="PROSITE-ProRule" id="PRU00236"/>
    </source>
</evidence>
<dbReference type="GO" id="GO:0017136">
    <property type="term" value="F:histone deacetylase activity, NAD-dependent"/>
    <property type="evidence" value="ECO:0007669"/>
    <property type="project" value="TreeGrafter"/>
</dbReference>
<dbReference type="Pfam" id="PF02146">
    <property type="entry name" value="SIR2"/>
    <property type="match status" value="1"/>
</dbReference>
<dbReference type="PANTHER" id="PTHR11085">
    <property type="entry name" value="NAD-DEPENDENT PROTEIN DEACYLASE SIRTUIN-5, MITOCHONDRIAL-RELATED"/>
    <property type="match status" value="1"/>
</dbReference>